<keyword evidence="2" id="KW-1185">Reference proteome</keyword>
<evidence type="ECO:0000313" key="2">
    <source>
        <dbReference type="Proteomes" id="UP000054928"/>
    </source>
</evidence>
<dbReference type="RefSeq" id="XP_024582885.1">
    <property type="nucleotide sequence ID" value="XM_024717381.1"/>
</dbReference>
<dbReference type="Proteomes" id="UP000054928">
    <property type="component" value="Unassembled WGS sequence"/>
</dbReference>
<evidence type="ECO:0000313" key="1">
    <source>
        <dbReference type="EMBL" id="CEG46516.1"/>
    </source>
</evidence>
<dbReference type="GeneID" id="36397971"/>
<sequence length="136" mass="15354">MDKNLDRTCNYQGDVNTCEIYRLSCSHDEKVLLTEVPHVIAYSRARLLSLETADTFVHAHCPATLTEVLNYQAKPHCCDEGSAIDKFKIAYDIDQIASQTNLVSELATEYREAIQKDSAAPMRTRCFLYIGSECID</sequence>
<reference evidence="2" key="1">
    <citation type="submission" date="2014-09" db="EMBL/GenBank/DDBJ databases">
        <authorList>
            <person name="Sharma Rahul"/>
            <person name="Thines Marco"/>
        </authorList>
    </citation>
    <scope>NUCLEOTIDE SEQUENCE [LARGE SCALE GENOMIC DNA]</scope>
</reference>
<name>A0A0P1AVX6_PLAHL</name>
<dbReference type="AlphaFoldDB" id="A0A0P1AVX6"/>
<protein>
    <submittedName>
        <fullName evidence="1">Uncharacterized protein</fullName>
    </submittedName>
</protein>
<accession>A0A0P1AVX6</accession>
<proteinExistence type="predicted"/>
<organism evidence="1 2">
    <name type="scientific">Plasmopara halstedii</name>
    <name type="common">Downy mildew of sunflower</name>
    <dbReference type="NCBI Taxonomy" id="4781"/>
    <lineage>
        <taxon>Eukaryota</taxon>
        <taxon>Sar</taxon>
        <taxon>Stramenopiles</taxon>
        <taxon>Oomycota</taxon>
        <taxon>Peronosporomycetes</taxon>
        <taxon>Peronosporales</taxon>
        <taxon>Peronosporaceae</taxon>
        <taxon>Plasmopara</taxon>
    </lineage>
</organism>
<dbReference type="EMBL" id="CCYD01002047">
    <property type="protein sequence ID" value="CEG46516.1"/>
    <property type="molecule type" value="Genomic_DNA"/>
</dbReference>